<name>J0WXZ0_9ACTO</name>
<evidence type="ECO:0000256" key="7">
    <source>
        <dbReference type="ARBA" id="ARBA00035120"/>
    </source>
</evidence>
<keyword evidence="3 10" id="KW-0812">Transmembrane</keyword>
<comment type="similarity">
    <text evidence="7 10">Belongs to the fluoride channel Fluc/FEX (TC 1.A.43) family.</text>
</comment>
<dbReference type="Proteomes" id="UP000002941">
    <property type="component" value="Unassembled WGS sequence"/>
</dbReference>
<dbReference type="InterPro" id="IPR003691">
    <property type="entry name" value="FluC"/>
</dbReference>
<keyword evidence="13" id="KW-1185">Reference proteome</keyword>
<comment type="subcellular location">
    <subcellularLocation>
        <location evidence="1 10">Cell membrane</location>
        <topology evidence="1 10">Multi-pass membrane protein</topology>
    </subcellularLocation>
</comment>
<comment type="caution">
    <text evidence="12">The sequence shown here is derived from an EMBL/GenBank/DDBJ whole genome shotgun (WGS) entry which is preliminary data.</text>
</comment>
<dbReference type="AlphaFoldDB" id="J0WXZ0"/>
<dbReference type="EMBL" id="AKFT01000162">
    <property type="protein sequence ID" value="EJF41176.1"/>
    <property type="molecule type" value="Genomic_DNA"/>
</dbReference>
<keyword evidence="10" id="KW-0406">Ion transport</keyword>
<keyword evidence="6 10" id="KW-0407">Ion channel</keyword>
<comment type="activity regulation">
    <text evidence="10">Na(+) is not transported, but it plays an essential structural role and its presence is essential for fluoride channel function.</text>
</comment>
<dbReference type="RefSeq" id="WP_008732394.1">
    <property type="nucleotide sequence ID" value="NZ_AKFT01000162.1"/>
</dbReference>
<evidence type="ECO:0000256" key="8">
    <source>
        <dbReference type="ARBA" id="ARBA00035585"/>
    </source>
</evidence>
<evidence type="ECO:0000256" key="3">
    <source>
        <dbReference type="ARBA" id="ARBA00022692"/>
    </source>
</evidence>
<evidence type="ECO:0000256" key="1">
    <source>
        <dbReference type="ARBA" id="ARBA00004651"/>
    </source>
</evidence>
<feature type="compositionally biased region" description="Basic residues" evidence="11">
    <location>
        <begin position="133"/>
        <end position="146"/>
    </location>
</feature>
<keyword evidence="5 10" id="KW-0472">Membrane</keyword>
<dbReference type="HAMAP" id="MF_00454">
    <property type="entry name" value="FluC"/>
    <property type="match status" value="1"/>
</dbReference>
<evidence type="ECO:0000313" key="12">
    <source>
        <dbReference type="EMBL" id="EJF41176.1"/>
    </source>
</evidence>
<evidence type="ECO:0000256" key="4">
    <source>
        <dbReference type="ARBA" id="ARBA00022989"/>
    </source>
</evidence>
<keyword evidence="4 10" id="KW-1133">Transmembrane helix</keyword>
<keyword evidence="10" id="KW-0813">Transport</keyword>
<dbReference type="GO" id="GO:0046872">
    <property type="term" value="F:metal ion binding"/>
    <property type="evidence" value="ECO:0007669"/>
    <property type="project" value="UniProtKB-KW"/>
</dbReference>
<evidence type="ECO:0000256" key="5">
    <source>
        <dbReference type="ARBA" id="ARBA00023136"/>
    </source>
</evidence>
<dbReference type="GO" id="GO:0062054">
    <property type="term" value="F:fluoride channel activity"/>
    <property type="evidence" value="ECO:0007669"/>
    <property type="project" value="UniProtKB-UniRule"/>
</dbReference>
<dbReference type="eggNOG" id="COG0239">
    <property type="taxonomic scope" value="Bacteria"/>
</dbReference>
<comment type="function">
    <text evidence="9 10">Fluoride-specific ion channel. Important for reducing fluoride concentration in the cell, thus reducing its toxicity.</text>
</comment>
<evidence type="ECO:0000256" key="6">
    <source>
        <dbReference type="ARBA" id="ARBA00023303"/>
    </source>
</evidence>
<evidence type="ECO:0000256" key="10">
    <source>
        <dbReference type="HAMAP-Rule" id="MF_00454"/>
    </source>
</evidence>
<sequence length="152" mass="15580">MIAVGLGGGVGTLARAGLEALWPHDAAHLPGATLTVNLTGALLLGILTGFLSAVGPDEGGRRLLRLAAGTGLMGGLTTHSTYIVEVVRLQQHGRALLAPAYLFGSLAAGIAAAAIGLLLGGRVGRTLRTLRTLHARQTRPTRRRPRPQGSSS</sequence>
<feature type="binding site" evidence="10">
    <location>
        <position position="77"/>
    </location>
    <ligand>
        <name>Na(+)</name>
        <dbReference type="ChEBI" id="CHEBI:29101"/>
        <note>structural</note>
    </ligand>
</feature>
<feature type="binding site" evidence="10">
    <location>
        <position position="74"/>
    </location>
    <ligand>
        <name>Na(+)</name>
        <dbReference type="ChEBI" id="CHEBI:29101"/>
        <note>structural</note>
    </ligand>
</feature>
<comment type="catalytic activity">
    <reaction evidence="8">
        <text>fluoride(in) = fluoride(out)</text>
        <dbReference type="Rhea" id="RHEA:76159"/>
        <dbReference type="ChEBI" id="CHEBI:17051"/>
    </reaction>
    <physiologicalReaction direction="left-to-right" evidence="8">
        <dbReference type="Rhea" id="RHEA:76160"/>
    </physiologicalReaction>
</comment>
<dbReference type="PANTHER" id="PTHR28259:SF1">
    <property type="entry name" value="FLUORIDE EXPORT PROTEIN 1-RELATED"/>
    <property type="match status" value="1"/>
</dbReference>
<feature type="transmembrane region" description="Helical" evidence="10">
    <location>
        <begin position="96"/>
        <end position="119"/>
    </location>
</feature>
<keyword evidence="2 10" id="KW-1003">Cell membrane</keyword>
<evidence type="ECO:0000313" key="13">
    <source>
        <dbReference type="Proteomes" id="UP000002941"/>
    </source>
</evidence>
<keyword evidence="10" id="KW-0915">Sodium</keyword>
<dbReference type="Pfam" id="PF02537">
    <property type="entry name" value="CRCB"/>
    <property type="match status" value="1"/>
</dbReference>
<gene>
    <name evidence="10" type="primary">fluC</name>
    <name evidence="10" type="synonym">crcB</name>
    <name evidence="12" type="ORF">HMPREF1318_2284</name>
</gene>
<proteinExistence type="inferred from homology"/>
<evidence type="ECO:0000256" key="9">
    <source>
        <dbReference type="ARBA" id="ARBA00049940"/>
    </source>
</evidence>
<dbReference type="GO" id="GO:0005886">
    <property type="term" value="C:plasma membrane"/>
    <property type="evidence" value="ECO:0007669"/>
    <property type="project" value="UniProtKB-SubCell"/>
</dbReference>
<organism evidence="12 13">
    <name type="scientific">Actinomyces massiliensis F0489</name>
    <dbReference type="NCBI Taxonomy" id="1125718"/>
    <lineage>
        <taxon>Bacteria</taxon>
        <taxon>Bacillati</taxon>
        <taxon>Actinomycetota</taxon>
        <taxon>Actinomycetes</taxon>
        <taxon>Actinomycetales</taxon>
        <taxon>Actinomycetaceae</taxon>
        <taxon>Actinomyces</taxon>
    </lineage>
</organism>
<evidence type="ECO:0000256" key="2">
    <source>
        <dbReference type="ARBA" id="ARBA00022475"/>
    </source>
</evidence>
<feature type="transmembrane region" description="Helical" evidence="10">
    <location>
        <begin position="63"/>
        <end position="84"/>
    </location>
</feature>
<dbReference type="GO" id="GO:0140114">
    <property type="term" value="P:cellular detoxification of fluoride"/>
    <property type="evidence" value="ECO:0007669"/>
    <property type="project" value="UniProtKB-UniRule"/>
</dbReference>
<evidence type="ECO:0000256" key="11">
    <source>
        <dbReference type="SAM" id="MobiDB-lite"/>
    </source>
</evidence>
<feature type="transmembrane region" description="Helical" evidence="10">
    <location>
        <begin position="32"/>
        <end position="51"/>
    </location>
</feature>
<dbReference type="PANTHER" id="PTHR28259">
    <property type="entry name" value="FLUORIDE EXPORT PROTEIN 1-RELATED"/>
    <property type="match status" value="1"/>
</dbReference>
<dbReference type="PATRIC" id="fig|1125718.3.peg.1992"/>
<protein>
    <recommendedName>
        <fullName evidence="10">Fluoride-specific ion channel FluC</fullName>
    </recommendedName>
</protein>
<feature type="region of interest" description="Disordered" evidence="11">
    <location>
        <begin position="133"/>
        <end position="152"/>
    </location>
</feature>
<keyword evidence="10" id="KW-0479">Metal-binding</keyword>
<accession>J0WXZ0</accession>
<reference evidence="12 13" key="1">
    <citation type="submission" date="2012-05" db="EMBL/GenBank/DDBJ databases">
        <authorList>
            <person name="Harkins D.M."/>
            <person name="Madupu R."/>
            <person name="Durkin A.S."/>
            <person name="Torralba M."/>
            <person name="Methe B."/>
            <person name="Sutton G.G."/>
            <person name="Nelson K.E."/>
        </authorList>
    </citation>
    <scope>NUCLEOTIDE SEQUENCE [LARGE SCALE GENOMIC DNA]</scope>
    <source>
        <strain evidence="12 13">F0489</strain>
    </source>
</reference>